<proteinExistence type="predicted"/>
<sequence length="173" mass="20482">NILKEIIRKYLTDYQQLSSTNLLINIDDLISKLLDIFKYKVGLLNEFGYNSFRFIHRTFQEYLAAKSIIYFNGIERSENMIYQNIKNKIDIPNWRVPLSMTFGILSKLHQQLFNNIITRLLTIEQPSSNTQFSTLVVPFVIIDSLNDMYFSSKDIEYELIRKLADTLLFDYKN</sequence>
<gene>
    <name evidence="1" type="ORF">SRO942_LOCUS49310</name>
</gene>
<organism evidence="1 2">
    <name type="scientific">Didymodactylos carnosus</name>
    <dbReference type="NCBI Taxonomy" id="1234261"/>
    <lineage>
        <taxon>Eukaryota</taxon>
        <taxon>Metazoa</taxon>
        <taxon>Spiralia</taxon>
        <taxon>Gnathifera</taxon>
        <taxon>Rotifera</taxon>
        <taxon>Eurotatoria</taxon>
        <taxon>Bdelloidea</taxon>
        <taxon>Philodinida</taxon>
        <taxon>Philodinidae</taxon>
        <taxon>Didymodactylos</taxon>
    </lineage>
</organism>
<protein>
    <submittedName>
        <fullName evidence="1">Uncharacterized protein</fullName>
    </submittedName>
</protein>
<feature type="non-terminal residue" evidence="1">
    <location>
        <position position="173"/>
    </location>
</feature>
<feature type="non-terminal residue" evidence="1">
    <location>
        <position position="1"/>
    </location>
</feature>
<reference evidence="1" key="1">
    <citation type="submission" date="2021-02" db="EMBL/GenBank/DDBJ databases">
        <authorList>
            <person name="Nowell W R."/>
        </authorList>
    </citation>
    <scope>NUCLEOTIDE SEQUENCE</scope>
</reference>
<dbReference type="AlphaFoldDB" id="A0A8S2ZAN1"/>
<accession>A0A8S2ZAN1</accession>
<evidence type="ECO:0000313" key="1">
    <source>
        <dbReference type="EMBL" id="CAF4614348.1"/>
    </source>
</evidence>
<evidence type="ECO:0000313" key="2">
    <source>
        <dbReference type="Proteomes" id="UP000681722"/>
    </source>
</evidence>
<dbReference type="OrthoDB" id="10437068at2759"/>
<comment type="caution">
    <text evidence="1">The sequence shown here is derived from an EMBL/GenBank/DDBJ whole genome shotgun (WGS) entry which is preliminary data.</text>
</comment>
<dbReference type="EMBL" id="CAJOBC010131486">
    <property type="protein sequence ID" value="CAF4614348.1"/>
    <property type="molecule type" value="Genomic_DNA"/>
</dbReference>
<dbReference type="Proteomes" id="UP000681722">
    <property type="component" value="Unassembled WGS sequence"/>
</dbReference>
<name>A0A8S2ZAN1_9BILA</name>